<evidence type="ECO:0000313" key="3">
    <source>
        <dbReference type="EMBL" id="KAF9598870.1"/>
    </source>
</evidence>
<feature type="compositionally biased region" description="Basic residues" evidence="1">
    <location>
        <begin position="305"/>
        <end position="315"/>
    </location>
</feature>
<organism evidence="3 4">
    <name type="scientific">Coptis chinensis</name>
    <dbReference type="NCBI Taxonomy" id="261450"/>
    <lineage>
        <taxon>Eukaryota</taxon>
        <taxon>Viridiplantae</taxon>
        <taxon>Streptophyta</taxon>
        <taxon>Embryophyta</taxon>
        <taxon>Tracheophyta</taxon>
        <taxon>Spermatophyta</taxon>
        <taxon>Magnoliopsida</taxon>
        <taxon>Ranunculales</taxon>
        <taxon>Ranunculaceae</taxon>
        <taxon>Coptidoideae</taxon>
        <taxon>Coptis</taxon>
    </lineage>
</organism>
<feature type="region of interest" description="Disordered" evidence="1">
    <location>
        <begin position="290"/>
        <end position="318"/>
    </location>
</feature>
<evidence type="ECO:0000256" key="1">
    <source>
        <dbReference type="SAM" id="MobiDB-lite"/>
    </source>
</evidence>
<reference evidence="3 4" key="1">
    <citation type="submission" date="2020-10" db="EMBL/GenBank/DDBJ databases">
        <title>The Coptis chinensis genome and diversification of protoberbering-type alkaloids.</title>
        <authorList>
            <person name="Wang B."/>
            <person name="Shu S."/>
            <person name="Song C."/>
            <person name="Liu Y."/>
        </authorList>
    </citation>
    <scope>NUCLEOTIDE SEQUENCE [LARGE SCALE GENOMIC DNA]</scope>
    <source>
        <strain evidence="3">HL-2020</strain>
        <tissue evidence="3">Leaf</tissue>
    </source>
</reference>
<dbReference type="OrthoDB" id="1924068at2759"/>
<dbReference type="EMBL" id="JADFTS010000007">
    <property type="protein sequence ID" value="KAF9598870.1"/>
    <property type="molecule type" value="Genomic_DNA"/>
</dbReference>
<evidence type="ECO:0000259" key="2">
    <source>
        <dbReference type="Pfam" id="PF14111"/>
    </source>
</evidence>
<feature type="domain" description="DUF4283" evidence="2">
    <location>
        <begin position="85"/>
        <end position="166"/>
    </location>
</feature>
<dbReference type="InterPro" id="IPR025558">
    <property type="entry name" value="DUF4283"/>
</dbReference>
<evidence type="ECO:0000313" key="4">
    <source>
        <dbReference type="Proteomes" id="UP000631114"/>
    </source>
</evidence>
<dbReference type="AlphaFoldDB" id="A0A835LL29"/>
<dbReference type="Pfam" id="PF14111">
    <property type="entry name" value="DUF4283"/>
    <property type="match status" value="1"/>
</dbReference>
<comment type="caution">
    <text evidence="3">The sequence shown here is derived from an EMBL/GenBank/DDBJ whole genome shotgun (WGS) entry which is preliminary data.</text>
</comment>
<sequence>MDKQGAFCPWGFLDGSGVPANTQAVVVATSNGNETDATTTKSYASVAKARYGREIDTSMLPVPGEYGGFPSVHLIDEEVEKGRDFCKFSLVGRLDLYKMTLEQVRSKVASLWAPKGTWSITPLGKGFMMFRFEDFEDYQKVWNQGSWKVDTQILRLTKWSPNFCTEREIQSHAAVWVRFPGLSLEYWEVKNLLAMGRALGRPIHVDETTAKRELGFYASVLVDIDLSKPIPDKIWIESKKFNVAFWQTIRLGKTPEFCSHCKGVGHTVANCKHLQKDLAKAKGKTVVVDSTPPPQNAEVANMSKNQKKRWRKKKNTGQQSATIQAENVVIITDDPTADKDTTLEVENPSMATEINEENTEQLVEKNAADNEVLTTTEVLTDIGENGVVATDSVEKGVSIGEVVEAIDSGENAIGVGEVVESVVESTVVPLLTPTDMVFQILLPPIQQGNSVECTLPPIPIEVSIETSNAFAELDIEEDTVPATQPLLQEIGAVTEIWEAQAQISCTIHRSKACNGSNGWEAQVLKNWEITPRPKQAPQMKTCFGFLEPNIAEA</sequence>
<accession>A0A835LL29</accession>
<dbReference type="PANTHER" id="PTHR31286">
    <property type="entry name" value="GLYCINE-RICH CELL WALL STRUCTURAL PROTEIN 1.8-LIKE"/>
    <property type="match status" value="1"/>
</dbReference>
<protein>
    <recommendedName>
        <fullName evidence="2">DUF4283 domain-containing protein</fullName>
    </recommendedName>
</protein>
<dbReference type="InterPro" id="IPR040256">
    <property type="entry name" value="At4g02000-like"/>
</dbReference>
<dbReference type="PANTHER" id="PTHR31286:SF60">
    <property type="entry name" value="PROTEIN, PUTATIVE-RELATED"/>
    <property type="match status" value="1"/>
</dbReference>
<proteinExistence type="predicted"/>
<dbReference type="Proteomes" id="UP000631114">
    <property type="component" value="Unassembled WGS sequence"/>
</dbReference>
<keyword evidence="4" id="KW-1185">Reference proteome</keyword>
<gene>
    <name evidence="3" type="ORF">IFM89_032724</name>
</gene>
<name>A0A835LL29_9MAGN</name>